<dbReference type="EMBL" id="JAODUP010000500">
    <property type="protein sequence ID" value="KAK2148402.1"/>
    <property type="molecule type" value="Genomic_DNA"/>
</dbReference>
<feature type="region of interest" description="Disordered" evidence="1">
    <location>
        <begin position="1"/>
        <end position="24"/>
    </location>
</feature>
<name>A0AAD9MWK0_9ANNE</name>
<organism evidence="2 3">
    <name type="scientific">Paralvinella palmiformis</name>
    <dbReference type="NCBI Taxonomy" id="53620"/>
    <lineage>
        <taxon>Eukaryota</taxon>
        <taxon>Metazoa</taxon>
        <taxon>Spiralia</taxon>
        <taxon>Lophotrochozoa</taxon>
        <taxon>Annelida</taxon>
        <taxon>Polychaeta</taxon>
        <taxon>Sedentaria</taxon>
        <taxon>Canalipalpata</taxon>
        <taxon>Terebellida</taxon>
        <taxon>Terebelliformia</taxon>
        <taxon>Alvinellidae</taxon>
        <taxon>Paralvinella</taxon>
    </lineage>
</organism>
<comment type="caution">
    <text evidence="2">The sequence shown here is derived from an EMBL/GenBank/DDBJ whole genome shotgun (WGS) entry which is preliminary data.</text>
</comment>
<gene>
    <name evidence="2" type="ORF">LSH36_500g03031</name>
</gene>
<keyword evidence="3" id="KW-1185">Reference proteome</keyword>
<evidence type="ECO:0000313" key="3">
    <source>
        <dbReference type="Proteomes" id="UP001208570"/>
    </source>
</evidence>
<evidence type="ECO:0000256" key="1">
    <source>
        <dbReference type="SAM" id="MobiDB-lite"/>
    </source>
</evidence>
<accession>A0AAD9MWK0</accession>
<proteinExistence type="predicted"/>
<sequence length="135" mass="15620">MFEDFEGVISGDNPSSGTGHLPSPETFDHYTELINSSLLHFYQYERPTLGHYENVQRYKAAAVPVVSFIYRVSEPDSLANLIDTSNKRQARWMTKMEDTSSRIEKEREQNGDLLIVDVVDTYRNITQKLLQAFIW</sequence>
<reference evidence="2" key="1">
    <citation type="journal article" date="2023" name="Mol. Biol. Evol.">
        <title>Third-Generation Sequencing Reveals the Adaptive Role of the Epigenome in Three Deep-Sea Polychaetes.</title>
        <authorList>
            <person name="Perez M."/>
            <person name="Aroh O."/>
            <person name="Sun Y."/>
            <person name="Lan Y."/>
            <person name="Juniper S.K."/>
            <person name="Young C.R."/>
            <person name="Angers B."/>
            <person name="Qian P.Y."/>
        </authorList>
    </citation>
    <scope>NUCLEOTIDE SEQUENCE</scope>
    <source>
        <strain evidence="2">P08H-3</strain>
    </source>
</reference>
<evidence type="ECO:0000313" key="2">
    <source>
        <dbReference type="EMBL" id="KAK2148402.1"/>
    </source>
</evidence>
<dbReference type="AlphaFoldDB" id="A0AAD9MWK0"/>
<protein>
    <submittedName>
        <fullName evidence="2">Uncharacterized protein</fullName>
    </submittedName>
</protein>
<dbReference type="Proteomes" id="UP001208570">
    <property type="component" value="Unassembled WGS sequence"/>
</dbReference>